<reference evidence="2" key="2">
    <citation type="submission" date="2013-12" db="EMBL/GenBank/DDBJ databases">
        <authorList>
            <person name="Yu Y."/>
            <person name="Lee S."/>
            <person name="de Baynast K."/>
            <person name="Wissotski M."/>
            <person name="Liu L."/>
            <person name="Talag J."/>
            <person name="Goicoechea J."/>
            <person name="Angelova A."/>
            <person name="Jetty R."/>
            <person name="Kudrna D."/>
            <person name="Golser W."/>
            <person name="Rivera L."/>
            <person name="Zhang J."/>
            <person name="Wing R."/>
        </authorList>
    </citation>
    <scope>NUCLEOTIDE SEQUENCE</scope>
</reference>
<reference evidence="1 2" key="1">
    <citation type="submission" date="2012-08" db="EMBL/GenBank/DDBJ databases">
        <title>Oryza genome evolution.</title>
        <authorList>
            <person name="Wing R.A."/>
        </authorList>
    </citation>
    <scope>NUCLEOTIDE SEQUENCE</scope>
</reference>
<dbReference type="Gramene" id="LPERR10G07500.3">
    <property type="protein sequence ID" value="LPERR10G07500.3"/>
    <property type="gene ID" value="LPERR10G07500"/>
</dbReference>
<name>A0A0D9XJU1_9ORYZ</name>
<reference evidence="1" key="3">
    <citation type="submission" date="2015-04" db="UniProtKB">
        <authorList>
            <consortium name="EnsemblPlants"/>
        </authorList>
    </citation>
    <scope>IDENTIFICATION</scope>
</reference>
<protein>
    <submittedName>
        <fullName evidence="1">Uncharacterized protein</fullName>
    </submittedName>
</protein>
<dbReference type="AlphaFoldDB" id="A0A0D9XJU1"/>
<dbReference type="EnsemblPlants" id="LPERR10G07500.3">
    <property type="protein sequence ID" value="LPERR10G07500.3"/>
    <property type="gene ID" value="LPERR10G07500"/>
</dbReference>
<dbReference type="Proteomes" id="UP000032180">
    <property type="component" value="Chromosome 10"/>
</dbReference>
<organism evidence="1 2">
    <name type="scientific">Leersia perrieri</name>
    <dbReference type="NCBI Taxonomy" id="77586"/>
    <lineage>
        <taxon>Eukaryota</taxon>
        <taxon>Viridiplantae</taxon>
        <taxon>Streptophyta</taxon>
        <taxon>Embryophyta</taxon>
        <taxon>Tracheophyta</taxon>
        <taxon>Spermatophyta</taxon>
        <taxon>Magnoliopsida</taxon>
        <taxon>Liliopsida</taxon>
        <taxon>Poales</taxon>
        <taxon>Poaceae</taxon>
        <taxon>BOP clade</taxon>
        <taxon>Oryzoideae</taxon>
        <taxon>Oryzeae</taxon>
        <taxon>Oryzinae</taxon>
        <taxon>Leersia</taxon>
    </lineage>
</organism>
<evidence type="ECO:0000313" key="2">
    <source>
        <dbReference type="Proteomes" id="UP000032180"/>
    </source>
</evidence>
<sequence length="58" mass="6961">MFHNPNLYQEFKMQKKQANSIVIDDVLESNQLCHTKTPRQLSEFCFPIKRTERTISEF</sequence>
<proteinExistence type="predicted"/>
<keyword evidence="2" id="KW-1185">Reference proteome</keyword>
<evidence type="ECO:0000313" key="1">
    <source>
        <dbReference type="EnsemblPlants" id="LPERR10G07500.3"/>
    </source>
</evidence>
<dbReference type="HOGENOM" id="CLU_2981938_0_0_1"/>
<accession>A0A0D9XJU1</accession>